<dbReference type="EMBL" id="JBBIAA010000023">
    <property type="protein sequence ID" value="MEJ5946459.1"/>
    <property type="molecule type" value="Genomic_DNA"/>
</dbReference>
<accession>A0ABU8RNB1</accession>
<sequence length="78" mass="7993">MADAAARRSHVVLADGTVGGSAATAGVGTDDGLLAHLPVTLPGTCPALVDQHLEHFAVQLRSWVLHVAREQPTFGPSA</sequence>
<name>A0ABU8RNB1_9ACTN</name>
<proteinExistence type="predicted"/>
<organism evidence="1 2">
    <name type="scientific">Pseudokineococcus basanitobsidens</name>
    <dbReference type="NCBI Taxonomy" id="1926649"/>
    <lineage>
        <taxon>Bacteria</taxon>
        <taxon>Bacillati</taxon>
        <taxon>Actinomycetota</taxon>
        <taxon>Actinomycetes</taxon>
        <taxon>Kineosporiales</taxon>
        <taxon>Kineosporiaceae</taxon>
        <taxon>Pseudokineococcus</taxon>
    </lineage>
</organism>
<protein>
    <submittedName>
        <fullName evidence="1">Uncharacterized protein</fullName>
    </submittedName>
</protein>
<keyword evidence="2" id="KW-1185">Reference proteome</keyword>
<gene>
    <name evidence="1" type="ORF">WDZ17_14270</name>
</gene>
<dbReference type="RefSeq" id="WP_339575842.1">
    <property type="nucleotide sequence ID" value="NZ_JBBIAA010000023.1"/>
</dbReference>
<dbReference type="Proteomes" id="UP001387100">
    <property type="component" value="Unassembled WGS sequence"/>
</dbReference>
<evidence type="ECO:0000313" key="2">
    <source>
        <dbReference type="Proteomes" id="UP001387100"/>
    </source>
</evidence>
<reference evidence="1 2" key="1">
    <citation type="journal article" date="2017" name="Int. J. Syst. Evol. Microbiol.">
        <title>Pseudokineococcus basanitobsidens sp. nov., isolated from volcanic rock.</title>
        <authorList>
            <person name="Lee D.W."/>
            <person name="Park M.Y."/>
            <person name="Kim J.J."/>
            <person name="Kim B.S."/>
        </authorList>
    </citation>
    <scope>NUCLEOTIDE SEQUENCE [LARGE SCALE GENOMIC DNA]</scope>
    <source>
        <strain evidence="1 2">DSM 103726</strain>
    </source>
</reference>
<evidence type="ECO:0000313" key="1">
    <source>
        <dbReference type="EMBL" id="MEJ5946459.1"/>
    </source>
</evidence>
<comment type="caution">
    <text evidence="1">The sequence shown here is derived from an EMBL/GenBank/DDBJ whole genome shotgun (WGS) entry which is preliminary data.</text>
</comment>